<accession>A0A8X8VZX9</accession>
<evidence type="ECO:0000313" key="3">
    <source>
        <dbReference type="Proteomes" id="UP000298416"/>
    </source>
</evidence>
<keyword evidence="3" id="KW-1185">Reference proteome</keyword>
<comment type="caution">
    <text evidence="2">The sequence shown here is derived from an EMBL/GenBank/DDBJ whole genome shotgun (WGS) entry which is preliminary data.</text>
</comment>
<dbReference type="EMBL" id="PNBA02000022">
    <property type="protein sequence ID" value="KAG6385261.1"/>
    <property type="molecule type" value="Genomic_DNA"/>
</dbReference>
<proteinExistence type="predicted"/>
<dbReference type="PANTHER" id="PTHR36063:SF1">
    <property type="entry name" value="ARABIDOPSIS THALIANA GENOMIC DNA, CHROMOSOME 5, P1 CLONE:MOK16"/>
    <property type="match status" value="1"/>
</dbReference>
<sequence length="122" mass="13369">MRKQMRYEKWVEVAPAPVIFPQKASNAPNLETIAEEGLENMDAAGNKVRPATPNHAVSCTKQSMKCLVKHNSNSHFSLPFSKISHSPTGAEAPRRDGRPAAAAAAISTRQTKQMTDDARTRQ</sequence>
<evidence type="ECO:0000256" key="1">
    <source>
        <dbReference type="SAM" id="MobiDB-lite"/>
    </source>
</evidence>
<protein>
    <submittedName>
        <fullName evidence="2">Uncharacterized protein</fullName>
    </submittedName>
</protein>
<organism evidence="2">
    <name type="scientific">Salvia splendens</name>
    <name type="common">Scarlet sage</name>
    <dbReference type="NCBI Taxonomy" id="180675"/>
    <lineage>
        <taxon>Eukaryota</taxon>
        <taxon>Viridiplantae</taxon>
        <taxon>Streptophyta</taxon>
        <taxon>Embryophyta</taxon>
        <taxon>Tracheophyta</taxon>
        <taxon>Spermatophyta</taxon>
        <taxon>Magnoliopsida</taxon>
        <taxon>eudicotyledons</taxon>
        <taxon>Gunneridae</taxon>
        <taxon>Pentapetalae</taxon>
        <taxon>asterids</taxon>
        <taxon>lamiids</taxon>
        <taxon>Lamiales</taxon>
        <taxon>Lamiaceae</taxon>
        <taxon>Nepetoideae</taxon>
        <taxon>Mentheae</taxon>
        <taxon>Salviinae</taxon>
        <taxon>Salvia</taxon>
        <taxon>Salvia subgen. Calosphace</taxon>
        <taxon>core Calosphace</taxon>
    </lineage>
</organism>
<reference evidence="2" key="2">
    <citation type="submission" date="2020-08" db="EMBL/GenBank/DDBJ databases">
        <title>Plant Genome Project.</title>
        <authorList>
            <person name="Zhang R.-G."/>
        </authorList>
    </citation>
    <scope>NUCLEOTIDE SEQUENCE</scope>
    <source>
        <strain evidence="2">Huo1</strain>
        <tissue evidence="2">Leaf</tissue>
    </source>
</reference>
<evidence type="ECO:0000313" key="2">
    <source>
        <dbReference type="EMBL" id="KAG6385261.1"/>
    </source>
</evidence>
<dbReference type="AlphaFoldDB" id="A0A8X8VZX9"/>
<feature type="region of interest" description="Disordered" evidence="1">
    <location>
        <begin position="78"/>
        <end position="122"/>
    </location>
</feature>
<dbReference type="Proteomes" id="UP000298416">
    <property type="component" value="Unassembled WGS sequence"/>
</dbReference>
<name>A0A8X8VZX9_SALSN</name>
<reference evidence="2" key="1">
    <citation type="submission" date="2018-01" db="EMBL/GenBank/DDBJ databases">
        <authorList>
            <person name="Mao J.F."/>
        </authorList>
    </citation>
    <scope>NUCLEOTIDE SEQUENCE</scope>
    <source>
        <strain evidence="2">Huo1</strain>
        <tissue evidence="2">Leaf</tissue>
    </source>
</reference>
<dbReference type="PANTHER" id="PTHR36063">
    <property type="entry name" value="ARABIDOPSIS THALIANA GENOMIC DNA, CHROMOSOME 5, P1 CLONE:MOK16"/>
    <property type="match status" value="1"/>
</dbReference>
<gene>
    <name evidence="2" type="ORF">SASPL_154092</name>
</gene>